<evidence type="ECO:0000259" key="2">
    <source>
        <dbReference type="PROSITE" id="PS51186"/>
    </source>
</evidence>
<dbReference type="GeneID" id="92098502"/>
<dbReference type="PANTHER" id="PTHR43415">
    <property type="entry name" value="SPERMIDINE N(1)-ACETYLTRANSFERASE"/>
    <property type="match status" value="1"/>
</dbReference>
<comment type="caution">
    <text evidence="3">The sequence shown here is derived from an EMBL/GenBank/DDBJ whole genome shotgun (WGS) entry which is preliminary data.</text>
</comment>
<dbReference type="EMBL" id="JAQQWL010000015">
    <property type="protein sequence ID" value="KAK8041023.1"/>
    <property type="molecule type" value="Genomic_DNA"/>
</dbReference>
<feature type="compositionally biased region" description="Low complexity" evidence="1">
    <location>
        <begin position="49"/>
        <end position="69"/>
    </location>
</feature>
<evidence type="ECO:0000313" key="3">
    <source>
        <dbReference type="EMBL" id="KAK8041023.1"/>
    </source>
</evidence>
<dbReference type="RefSeq" id="XP_066708568.1">
    <property type="nucleotide sequence ID" value="XM_066865439.1"/>
</dbReference>
<dbReference type="Pfam" id="PF13302">
    <property type="entry name" value="Acetyltransf_3"/>
    <property type="match status" value="1"/>
</dbReference>
<name>A0ABR1T357_9PEZI</name>
<dbReference type="Gene3D" id="3.40.630.30">
    <property type="match status" value="1"/>
</dbReference>
<feature type="domain" description="N-acetyltransferase" evidence="2">
    <location>
        <begin position="81"/>
        <end position="184"/>
    </location>
</feature>
<reference evidence="3 4" key="1">
    <citation type="submission" date="2023-01" db="EMBL/GenBank/DDBJ databases">
        <title>Analysis of 21 Apiospora genomes using comparative genomics revels a genus with tremendous synthesis potential of carbohydrate active enzymes and secondary metabolites.</title>
        <authorList>
            <person name="Sorensen T."/>
        </authorList>
    </citation>
    <scope>NUCLEOTIDE SEQUENCE [LARGE SCALE GENOMIC DNA]</scope>
    <source>
        <strain evidence="3 4">CBS 135458</strain>
    </source>
</reference>
<evidence type="ECO:0000256" key="1">
    <source>
        <dbReference type="SAM" id="MobiDB-lite"/>
    </source>
</evidence>
<gene>
    <name evidence="3" type="ORF">PG994_014030</name>
</gene>
<dbReference type="InterPro" id="IPR016181">
    <property type="entry name" value="Acyl_CoA_acyltransferase"/>
</dbReference>
<dbReference type="Proteomes" id="UP001480595">
    <property type="component" value="Unassembled WGS sequence"/>
</dbReference>
<keyword evidence="4" id="KW-1185">Reference proteome</keyword>
<protein>
    <recommendedName>
        <fullName evidence="2">N-acetyltransferase domain-containing protein</fullName>
    </recommendedName>
</protein>
<dbReference type="SUPFAM" id="SSF55729">
    <property type="entry name" value="Acyl-CoA N-acyltransferases (Nat)"/>
    <property type="match status" value="1"/>
</dbReference>
<dbReference type="PROSITE" id="PS51186">
    <property type="entry name" value="GNAT"/>
    <property type="match status" value="1"/>
</dbReference>
<evidence type="ECO:0000313" key="4">
    <source>
        <dbReference type="Proteomes" id="UP001480595"/>
    </source>
</evidence>
<dbReference type="PANTHER" id="PTHR43415:SF3">
    <property type="entry name" value="GNAT-FAMILY ACETYLTRANSFERASE"/>
    <property type="match status" value="1"/>
</dbReference>
<organism evidence="3 4">
    <name type="scientific">Apiospora phragmitis</name>
    <dbReference type="NCBI Taxonomy" id="2905665"/>
    <lineage>
        <taxon>Eukaryota</taxon>
        <taxon>Fungi</taxon>
        <taxon>Dikarya</taxon>
        <taxon>Ascomycota</taxon>
        <taxon>Pezizomycotina</taxon>
        <taxon>Sordariomycetes</taxon>
        <taxon>Xylariomycetidae</taxon>
        <taxon>Amphisphaeriales</taxon>
        <taxon>Apiosporaceae</taxon>
        <taxon>Apiospora</taxon>
    </lineage>
</organism>
<feature type="region of interest" description="Disordered" evidence="1">
    <location>
        <begin position="1"/>
        <end position="20"/>
    </location>
</feature>
<dbReference type="InterPro" id="IPR000182">
    <property type="entry name" value="GNAT_dom"/>
</dbReference>
<proteinExistence type="predicted"/>
<sequence>MFAQSGLSYRLPTPQNKTTSQEYKKDLLEALLGVVICLKPSAAADDDVTTASTATTTENEAAAEPGTTPANPPAPAPAPIPVGVVMLNANGDPAKATKWAQHRGCSLTIDILQAHWGNGYGGEAIEWALGFAFRMADLHRVTLNAFSYNERALRLYGRLGFVREARLREDVWFNGGWHDSVSFGMLEGEWRARQEGLERRWGE</sequence>
<accession>A0ABR1T357</accession>
<feature type="region of interest" description="Disordered" evidence="1">
    <location>
        <begin position="47"/>
        <end position="77"/>
    </location>
</feature>